<dbReference type="AlphaFoldDB" id="A0A2P2M813"/>
<reference evidence="1" key="1">
    <citation type="submission" date="2018-02" db="EMBL/GenBank/DDBJ databases">
        <title>Rhizophora mucronata_Transcriptome.</title>
        <authorList>
            <person name="Meera S.P."/>
            <person name="Sreeshan A."/>
            <person name="Augustine A."/>
        </authorList>
    </citation>
    <scope>NUCLEOTIDE SEQUENCE</scope>
    <source>
        <tissue evidence="1">Leaf</tissue>
    </source>
</reference>
<accession>A0A2P2M813</accession>
<protein>
    <submittedName>
        <fullName evidence="1">Uncharacterized protein</fullName>
    </submittedName>
</protein>
<organism evidence="1">
    <name type="scientific">Rhizophora mucronata</name>
    <name type="common">Asiatic mangrove</name>
    <dbReference type="NCBI Taxonomy" id="61149"/>
    <lineage>
        <taxon>Eukaryota</taxon>
        <taxon>Viridiplantae</taxon>
        <taxon>Streptophyta</taxon>
        <taxon>Embryophyta</taxon>
        <taxon>Tracheophyta</taxon>
        <taxon>Spermatophyta</taxon>
        <taxon>Magnoliopsida</taxon>
        <taxon>eudicotyledons</taxon>
        <taxon>Gunneridae</taxon>
        <taxon>Pentapetalae</taxon>
        <taxon>rosids</taxon>
        <taxon>fabids</taxon>
        <taxon>Malpighiales</taxon>
        <taxon>Rhizophoraceae</taxon>
        <taxon>Rhizophora</taxon>
    </lineage>
</organism>
<evidence type="ECO:0000313" key="1">
    <source>
        <dbReference type="EMBL" id="MBX26338.1"/>
    </source>
</evidence>
<proteinExistence type="predicted"/>
<dbReference type="EMBL" id="GGEC01045854">
    <property type="protein sequence ID" value="MBX26338.1"/>
    <property type="molecule type" value="Transcribed_RNA"/>
</dbReference>
<sequence>MRNSHLNSKNAKTYTSLHNYNSLEPKNCRLSLSFSLPHDGRPVPSWMRG</sequence>
<name>A0A2P2M813_RHIMU</name>